<comment type="caution">
    <text evidence="1">The sequence shown here is derived from an EMBL/GenBank/DDBJ whole genome shotgun (WGS) entry which is preliminary data.</text>
</comment>
<reference evidence="1" key="1">
    <citation type="submission" date="2020-05" db="EMBL/GenBank/DDBJ databases">
        <title>WGS assembly of Panicum virgatum.</title>
        <authorList>
            <person name="Lovell J.T."/>
            <person name="Jenkins J."/>
            <person name="Shu S."/>
            <person name="Juenger T.E."/>
            <person name="Schmutz J."/>
        </authorList>
    </citation>
    <scope>NUCLEOTIDE SEQUENCE</scope>
    <source>
        <strain evidence="1">AP13</strain>
    </source>
</reference>
<accession>A0A8T0NB87</accession>
<evidence type="ECO:0000313" key="2">
    <source>
        <dbReference type="Proteomes" id="UP000823388"/>
    </source>
</evidence>
<dbReference type="Proteomes" id="UP000823388">
    <property type="component" value="Chromosome 9K"/>
</dbReference>
<keyword evidence="2" id="KW-1185">Reference proteome</keyword>
<evidence type="ECO:0000313" key="1">
    <source>
        <dbReference type="EMBL" id="KAG2546690.1"/>
    </source>
</evidence>
<sequence>MYWQICSWTGVMPSSGNSFYQSSSHLLSFDNGTGCWHGAGSWDSPPLYASGTCQRWKCSLFFSITMENGNAGWASRLGSNPCLEHVVNCQGMGGLASSSIAAAVLRMGIQSDASMPPWPARGKLQACAFLHGGPWKRRGRSVALRPDQL</sequence>
<organism evidence="1 2">
    <name type="scientific">Panicum virgatum</name>
    <name type="common">Blackwell switchgrass</name>
    <dbReference type="NCBI Taxonomy" id="38727"/>
    <lineage>
        <taxon>Eukaryota</taxon>
        <taxon>Viridiplantae</taxon>
        <taxon>Streptophyta</taxon>
        <taxon>Embryophyta</taxon>
        <taxon>Tracheophyta</taxon>
        <taxon>Spermatophyta</taxon>
        <taxon>Magnoliopsida</taxon>
        <taxon>Liliopsida</taxon>
        <taxon>Poales</taxon>
        <taxon>Poaceae</taxon>
        <taxon>PACMAD clade</taxon>
        <taxon>Panicoideae</taxon>
        <taxon>Panicodae</taxon>
        <taxon>Paniceae</taxon>
        <taxon>Panicinae</taxon>
        <taxon>Panicum</taxon>
        <taxon>Panicum sect. Hiantes</taxon>
    </lineage>
</organism>
<proteinExistence type="predicted"/>
<protein>
    <submittedName>
        <fullName evidence="1">Uncharacterized protein</fullName>
    </submittedName>
</protein>
<dbReference type="EMBL" id="CM029053">
    <property type="protein sequence ID" value="KAG2546690.1"/>
    <property type="molecule type" value="Genomic_DNA"/>
</dbReference>
<gene>
    <name evidence="1" type="ORF">PVAP13_9KG039157</name>
</gene>
<dbReference type="AlphaFoldDB" id="A0A8T0NB87"/>
<name>A0A8T0NB87_PANVG</name>